<reference evidence="11 12" key="1">
    <citation type="submission" date="2020-03" db="EMBL/GenBank/DDBJ databases">
        <title>Whole genome sequencing of clinical and environmental type strains of Ochrobactrum.</title>
        <authorList>
            <person name="Dharne M."/>
        </authorList>
    </citation>
    <scope>NUCLEOTIDE SEQUENCE [LARGE SCALE GENOMIC DNA]</scope>
    <source>
        <strain evidence="11 12">CIP 109452</strain>
    </source>
</reference>
<organism evidence="11 12">
    <name type="scientific">Brucella haematophila</name>
    <dbReference type="NCBI Taxonomy" id="419474"/>
    <lineage>
        <taxon>Bacteria</taxon>
        <taxon>Pseudomonadati</taxon>
        <taxon>Pseudomonadota</taxon>
        <taxon>Alphaproteobacteria</taxon>
        <taxon>Hyphomicrobiales</taxon>
        <taxon>Brucellaceae</taxon>
        <taxon>Brucella/Ochrobactrum group</taxon>
        <taxon>Brucella</taxon>
    </lineage>
</organism>
<dbReference type="SUPFAM" id="SSF161098">
    <property type="entry name" value="MetI-like"/>
    <property type="match status" value="1"/>
</dbReference>
<evidence type="ECO:0000313" key="11">
    <source>
        <dbReference type="EMBL" id="NKC05156.1"/>
    </source>
</evidence>
<keyword evidence="12" id="KW-1185">Reference proteome</keyword>
<feature type="transmembrane region" description="Helical" evidence="9">
    <location>
        <begin position="153"/>
        <end position="177"/>
    </location>
</feature>
<evidence type="ECO:0000256" key="7">
    <source>
        <dbReference type="ARBA" id="ARBA00022989"/>
    </source>
</evidence>
<evidence type="ECO:0000256" key="6">
    <source>
        <dbReference type="ARBA" id="ARBA00022970"/>
    </source>
</evidence>
<evidence type="ECO:0000256" key="5">
    <source>
        <dbReference type="ARBA" id="ARBA00022692"/>
    </source>
</evidence>
<sequence length="276" mass="28956">MSFSNTLLKQGDMAPPPPTIQIKIVALSMVLVVVASAALVASNAAPQFGSAAPSLSGLAVAAVIALILFPSLASSFMKASRAAECWRQGNVVEARALAQKSRDYASIAIGLSIFMAVLVATGFFLTVSDGAIRDTFLRGELIKTSTVETAKAFTINISLAIGAEILALIFGLLFALGRLLPGRGMAPVRLLAIGYIDLFRGLPAVVVIYLICFGLPLAEIPVISEANPVVYAVIALAMTHAAYNAEIFRAGIESVHPSQYSTALSLGLTPRTRCYT</sequence>
<feature type="transmembrane region" description="Helical" evidence="9">
    <location>
        <begin position="229"/>
        <end position="248"/>
    </location>
</feature>
<protein>
    <submittedName>
        <fullName evidence="11">ABC transporter permease subunit</fullName>
    </submittedName>
</protein>
<dbReference type="InterPro" id="IPR010065">
    <property type="entry name" value="AA_ABC_transptr_permease_3TM"/>
</dbReference>
<dbReference type="EMBL" id="JAAVLN010000003">
    <property type="protein sequence ID" value="NKC05156.1"/>
    <property type="molecule type" value="Genomic_DNA"/>
</dbReference>
<comment type="caution">
    <text evidence="11">The sequence shown here is derived from an EMBL/GenBank/DDBJ whole genome shotgun (WGS) entry which is preliminary data.</text>
</comment>
<evidence type="ECO:0000256" key="8">
    <source>
        <dbReference type="ARBA" id="ARBA00023136"/>
    </source>
</evidence>
<dbReference type="NCBIfam" id="TIGR01726">
    <property type="entry name" value="HEQRo_perm_3TM"/>
    <property type="match status" value="1"/>
</dbReference>
<dbReference type="Proteomes" id="UP000704467">
    <property type="component" value="Unassembled WGS sequence"/>
</dbReference>
<gene>
    <name evidence="11" type="ORF">HED55_24280</name>
</gene>
<feature type="domain" description="ABC transmembrane type-1" evidence="10">
    <location>
        <begin position="153"/>
        <end position="276"/>
    </location>
</feature>
<evidence type="ECO:0000256" key="9">
    <source>
        <dbReference type="SAM" id="Phobius"/>
    </source>
</evidence>
<dbReference type="PROSITE" id="PS50928">
    <property type="entry name" value="ABC_TM1"/>
    <property type="match status" value="1"/>
</dbReference>
<proteinExistence type="inferred from homology"/>
<evidence type="ECO:0000259" key="10">
    <source>
        <dbReference type="PROSITE" id="PS50928"/>
    </source>
</evidence>
<keyword evidence="4" id="KW-1003">Cell membrane</keyword>
<keyword evidence="7 9" id="KW-1133">Transmembrane helix</keyword>
<dbReference type="InterPro" id="IPR000515">
    <property type="entry name" value="MetI-like"/>
</dbReference>
<dbReference type="CDD" id="cd06261">
    <property type="entry name" value="TM_PBP2"/>
    <property type="match status" value="1"/>
</dbReference>
<dbReference type="PANTHER" id="PTHR30614:SF0">
    <property type="entry name" value="L-CYSTINE TRANSPORT SYSTEM PERMEASE PROTEIN TCYL"/>
    <property type="match status" value="1"/>
</dbReference>
<accession>A0ABX1DRE4</accession>
<dbReference type="InterPro" id="IPR035906">
    <property type="entry name" value="MetI-like_sf"/>
</dbReference>
<evidence type="ECO:0000256" key="4">
    <source>
        <dbReference type="ARBA" id="ARBA00022475"/>
    </source>
</evidence>
<keyword evidence="8 9" id="KW-0472">Membrane</keyword>
<evidence type="ECO:0000313" key="12">
    <source>
        <dbReference type="Proteomes" id="UP000704467"/>
    </source>
</evidence>
<evidence type="ECO:0000256" key="1">
    <source>
        <dbReference type="ARBA" id="ARBA00004429"/>
    </source>
</evidence>
<feature type="transmembrane region" description="Helical" evidence="9">
    <location>
        <begin position="54"/>
        <end position="73"/>
    </location>
</feature>
<feature type="transmembrane region" description="Helical" evidence="9">
    <location>
        <begin position="104"/>
        <end position="127"/>
    </location>
</feature>
<name>A0ABX1DRE4_9HYPH</name>
<keyword evidence="3" id="KW-0813">Transport</keyword>
<keyword evidence="6" id="KW-0029">Amino-acid transport</keyword>
<keyword evidence="5 9" id="KW-0812">Transmembrane</keyword>
<comment type="similarity">
    <text evidence="2">Belongs to the binding-protein-dependent transport system permease family. HisMQ subfamily.</text>
</comment>
<dbReference type="PANTHER" id="PTHR30614">
    <property type="entry name" value="MEMBRANE COMPONENT OF AMINO ACID ABC TRANSPORTER"/>
    <property type="match status" value="1"/>
</dbReference>
<comment type="subcellular location">
    <subcellularLocation>
        <location evidence="1">Cell inner membrane</location>
        <topology evidence="1">Multi-pass membrane protein</topology>
    </subcellularLocation>
</comment>
<dbReference type="InterPro" id="IPR043429">
    <property type="entry name" value="ArtM/GltK/GlnP/TcyL/YhdX-like"/>
</dbReference>
<feature type="transmembrane region" description="Helical" evidence="9">
    <location>
        <begin position="20"/>
        <end position="42"/>
    </location>
</feature>
<feature type="transmembrane region" description="Helical" evidence="9">
    <location>
        <begin position="198"/>
        <end position="217"/>
    </location>
</feature>
<dbReference type="Gene3D" id="1.10.3720.10">
    <property type="entry name" value="MetI-like"/>
    <property type="match status" value="1"/>
</dbReference>
<evidence type="ECO:0000256" key="3">
    <source>
        <dbReference type="ARBA" id="ARBA00022448"/>
    </source>
</evidence>
<evidence type="ECO:0000256" key="2">
    <source>
        <dbReference type="ARBA" id="ARBA00010072"/>
    </source>
</evidence>